<dbReference type="InterPro" id="IPR000477">
    <property type="entry name" value="RT_dom"/>
</dbReference>
<accession>A0AAV3R3L6</accession>
<organism evidence="2 3">
    <name type="scientific">Lithospermum erythrorhizon</name>
    <name type="common">Purple gromwell</name>
    <name type="synonym">Lithospermum officinale var. erythrorhizon</name>
    <dbReference type="NCBI Taxonomy" id="34254"/>
    <lineage>
        <taxon>Eukaryota</taxon>
        <taxon>Viridiplantae</taxon>
        <taxon>Streptophyta</taxon>
        <taxon>Embryophyta</taxon>
        <taxon>Tracheophyta</taxon>
        <taxon>Spermatophyta</taxon>
        <taxon>Magnoliopsida</taxon>
        <taxon>eudicotyledons</taxon>
        <taxon>Gunneridae</taxon>
        <taxon>Pentapetalae</taxon>
        <taxon>asterids</taxon>
        <taxon>lamiids</taxon>
        <taxon>Boraginales</taxon>
        <taxon>Boraginaceae</taxon>
        <taxon>Boraginoideae</taxon>
        <taxon>Lithospermeae</taxon>
        <taxon>Lithospermum</taxon>
    </lineage>
</organism>
<dbReference type="PANTHER" id="PTHR31635:SF196">
    <property type="entry name" value="REVERSE TRANSCRIPTASE DOMAIN-CONTAINING PROTEIN-RELATED"/>
    <property type="match status" value="1"/>
</dbReference>
<evidence type="ECO:0000313" key="3">
    <source>
        <dbReference type="Proteomes" id="UP001454036"/>
    </source>
</evidence>
<reference evidence="2 3" key="1">
    <citation type="submission" date="2024-01" db="EMBL/GenBank/DDBJ databases">
        <title>The complete chloroplast genome sequence of Lithospermum erythrorhizon: insights into the phylogenetic relationship among Boraginaceae species and the maternal lineages of purple gromwells.</title>
        <authorList>
            <person name="Okada T."/>
            <person name="Watanabe K."/>
        </authorList>
    </citation>
    <scope>NUCLEOTIDE SEQUENCE [LARGE SCALE GENOMIC DNA]</scope>
</reference>
<name>A0AAV3R3L6_LITER</name>
<comment type="caution">
    <text evidence="2">The sequence shown here is derived from an EMBL/GenBank/DDBJ whole genome shotgun (WGS) entry which is preliminary data.</text>
</comment>
<dbReference type="Proteomes" id="UP001454036">
    <property type="component" value="Unassembled WGS sequence"/>
</dbReference>
<evidence type="ECO:0000313" key="2">
    <source>
        <dbReference type="EMBL" id="GAA0171037.1"/>
    </source>
</evidence>
<dbReference type="Pfam" id="PF00078">
    <property type="entry name" value="RVT_1"/>
    <property type="match status" value="1"/>
</dbReference>
<feature type="domain" description="Reverse transcriptase" evidence="1">
    <location>
        <begin position="6"/>
        <end position="97"/>
    </location>
</feature>
<proteinExistence type="predicted"/>
<protein>
    <recommendedName>
        <fullName evidence="1">Reverse transcriptase domain-containing protein</fullName>
    </recommendedName>
</protein>
<dbReference type="EMBL" id="BAABME010024861">
    <property type="protein sequence ID" value="GAA0171037.1"/>
    <property type="molecule type" value="Genomic_DNA"/>
</dbReference>
<keyword evidence="3" id="KW-1185">Reference proteome</keyword>
<dbReference type="AlphaFoldDB" id="A0AAV3R3L6"/>
<gene>
    <name evidence="2" type="ORF">LIER_41067</name>
</gene>
<evidence type="ECO:0000259" key="1">
    <source>
        <dbReference type="Pfam" id="PF00078"/>
    </source>
</evidence>
<dbReference type="PANTHER" id="PTHR31635">
    <property type="entry name" value="REVERSE TRANSCRIPTASE DOMAIN-CONTAINING PROTEIN-RELATED"/>
    <property type="match status" value="1"/>
</dbReference>
<sequence>MSDLLPISLCNIVSNIIGKVMTTRLRPMLMNIISENQSGFLPGRTISNNILTTHVVLHFTNDSKSVKNTNIAIKLDMSKTYVRVEWNFLENIMLELSFCR</sequence>